<accession>A0A5C6M4S8</accession>
<name>A0A5C6M4S8_9PLAN</name>
<feature type="compositionally biased region" description="Basic residues" evidence="1">
    <location>
        <begin position="1"/>
        <end position="12"/>
    </location>
</feature>
<reference evidence="2 3" key="1">
    <citation type="submission" date="2019-08" db="EMBL/GenBank/DDBJ databases">
        <title>100 year-old enigma solved: identification of Planctomyces bekefii, the type genus and species of the phylum Planctomycetes.</title>
        <authorList>
            <person name="Svetlana D.N."/>
            <person name="Overmann J."/>
        </authorList>
    </citation>
    <scope>NUCLEOTIDE SEQUENCE [LARGE SCALE GENOMIC DNA]</scope>
    <source>
        <strain evidence="2">Phe10_nw2017</strain>
    </source>
</reference>
<dbReference type="GO" id="GO:0003676">
    <property type="term" value="F:nucleic acid binding"/>
    <property type="evidence" value="ECO:0007669"/>
    <property type="project" value="InterPro"/>
</dbReference>
<organism evidence="2 3">
    <name type="scientific">Planctomyces bekefii</name>
    <dbReference type="NCBI Taxonomy" id="1653850"/>
    <lineage>
        <taxon>Bacteria</taxon>
        <taxon>Pseudomonadati</taxon>
        <taxon>Planctomycetota</taxon>
        <taxon>Planctomycetia</taxon>
        <taxon>Planctomycetales</taxon>
        <taxon>Planctomycetaceae</taxon>
        <taxon>Planctomyces</taxon>
    </lineage>
</organism>
<dbReference type="SUPFAM" id="SSF53098">
    <property type="entry name" value="Ribonuclease H-like"/>
    <property type="match status" value="1"/>
</dbReference>
<sequence length="139" mass="15961">MSTAKSKKKKRKIFLEENPKKPRRRIPYEYLSQEEIDNFKKLINHDEKIFSHHTQSPETSLLIGFDEVGRGCVAGPVCTGAYSCSSFYINTDELFTEVKRSRELVSSQHLSYSAKDLYNSATLVNEDDVDDSFQELSDL</sequence>
<keyword evidence="3" id="KW-1185">Reference proteome</keyword>
<protein>
    <submittedName>
        <fullName evidence="2">Uncharacterized protein</fullName>
    </submittedName>
</protein>
<dbReference type="EMBL" id="SRHE01000893">
    <property type="protein sequence ID" value="TWW08011.1"/>
    <property type="molecule type" value="Genomic_DNA"/>
</dbReference>
<dbReference type="InterPro" id="IPR012337">
    <property type="entry name" value="RNaseH-like_sf"/>
</dbReference>
<evidence type="ECO:0000256" key="1">
    <source>
        <dbReference type="SAM" id="MobiDB-lite"/>
    </source>
</evidence>
<feature type="non-terminal residue" evidence="2">
    <location>
        <position position="139"/>
    </location>
</feature>
<dbReference type="InterPro" id="IPR036397">
    <property type="entry name" value="RNaseH_sf"/>
</dbReference>
<evidence type="ECO:0000313" key="3">
    <source>
        <dbReference type="Proteomes" id="UP000321083"/>
    </source>
</evidence>
<gene>
    <name evidence="2" type="ORF">E3A20_28630</name>
</gene>
<feature type="region of interest" description="Disordered" evidence="1">
    <location>
        <begin position="1"/>
        <end position="20"/>
    </location>
</feature>
<dbReference type="Proteomes" id="UP000321083">
    <property type="component" value="Unassembled WGS sequence"/>
</dbReference>
<evidence type="ECO:0000313" key="2">
    <source>
        <dbReference type="EMBL" id="TWW08011.1"/>
    </source>
</evidence>
<comment type="caution">
    <text evidence="2">The sequence shown here is derived from an EMBL/GenBank/DDBJ whole genome shotgun (WGS) entry which is preliminary data.</text>
</comment>
<dbReference type="Gene3D" id="3.30.420.10">
    <property type="entry name" value="Ribonuclease H-like superfamily/Ribonuclease H"/>
    <property type="match status" value="1"/>
</dbReference>
<proteinExistence type="predicted"/>
<dbReference type="AlphaFoldDB" id="A0A5C6M4S8"/>
<reference evidence="2 3" key="2">
    <citation type="submission" date="2019-08" db="EMBL/GenBank/DDBJ databases">
        <authorList>
            <person name="Henke P."/>
        </authorList>
    </citation>
    <scope>NUCLEOTIDE SEQUENCE [LARGE SCALE GENOMIC DNA]</scope>
    <source>
        <strain evidence="2">Phe10_nw2017</strain>
    </source>
</reference>